<feature type="domain" description="DUF5717" evidence="2">
    <location>
        <begin position="1"/>
        <end position="870"/>
    </location>
</feature>
<dbReference type="Pfam" id="PF18983">
    <property type="entry name" value="DUF5717"/>
    <property type="match status" value="1"/>
</dbReference>
<dbReference type="Proteomes" id="UP001299235">
    <property type="component" value="Unassembled WGS sequence"/>
</dbReference>
<feature type="domain" description="DUF5717" evidence="1">
    <location>
        <begin position="875"/>
        <end position="1181"/>
    </location>
</feature>
<evidence type="ECO:0000313" key="4">
    <source>
        <dbReference type="Proteomes" id="UP001299235"/>
    </source>
</evidence>
<dbReference type="RefSeq" id="WP_248835565.1">
    <property type="nucleotide sequence ID" value="NZ_JAJEQE010000032.1"/>
</dbReference>
<dbReference type="InterPro" id="IPR043775">
    <property type="entry name" value="DUF5717_N"/>
</dbReference>
<evidence type="ECO:0000259" key="2">
    <source>
        <dbReference type="Pfam" id="PF18984"/>
    </source>
</evidence>
<evidence type="ECO:0000313" key="3">
    <source>
        <dbReference type="EMBL" id="MCC2149504.1"/>
    </source>
</evidence>
<reference evidence="3 4" key="1">
    <citation type="submission" date="2021-10" db="EMBL/GenBank/DDBJ databases">
        <title>Anaerobic single-cell dispensing facilitates the cultivation of human gut bacteria.</title>
        <authorList>
            <person name="Afrizal A."/>
        </authorList>
    </citation>
    <scope>NUCLEOTIDE SEQUENCE [LARGE SCALE GENOMIC DNA]</scope>
    <source>
        <strain evidence="3 4">CLA-AA-H246</strain>
    </source>
</reference>
<accession>A0ABS8EXK1</accession>
<evidence type="ECO:0000259" key="1">
    <source>
        <dbReference type="Pfam" id="PF18983"/>
    </source>
</evidence>
<name>A0ABS8EXK1_9FIRM</name>
<organism evidence="3 4">
    <name type="scientific">Hominisplanchenecus faecis</name>
    <dbReference type="NCBI Taxonomy" id="2885351"/>
    <lineage>
        <taxon>Bacteria</taxon>
        <taxon>Bacillati</taxon>
        <taxon>Bacillota</taxon>
        <taxon>Clostridia</taxon>
        <taxon>Lachnospirales</taxon>
        <taxon>Lachnospiraceae</taxon>
        <taxon>Hominisplanchenecus</taxon>
    </lineage>
</organism>
<sequence>MKRRIEELMNGIYEYKTPDLLFSCDEIRAVVKPGEKFFGSFTIKNKEQKRIRGFLYSSDARVACEPREFSGIEPKLSFDVDFTGMKAGDVLEGSLTVCTNMGEKALPFSFVIMQKKVQLPAGEAFTLDSFAQLAKEHYEKAYAMFCSRSFTRTIEKQYPQFEALNRGLRSKTMSMELMEEFLISTGKKSAIKYELKKERQEFSQIASVIQEQIEIVKNGWGYSQIEVFSDAAFLQPEQSLIRPDDFLGSSFTLDYLIDPARMHAGHNFGRIILKSGNWKKTFEVTARKFTEKEIDHRAHIQKKEIERLYRDYLDFRLKKISLNTWIARAEDSFARYEQAGGEDIMMKLYQVQIYFAADQPEIACTLLEKLEQKRRISDRPAVQGYYQYLTTLYDKDEKYIDYIESKIQDLYLKNQEEWLLQWVLLYLKENLLQHPSQKLEAIRRQYKMGCRSRLMYLEAFTLFRKSPLLLKKLDDFEIQVLRFICRNDLLDKELVMQVADIAGRQRRYDATMYQILCQCYTKYPSKSVVSAICSLLIKGHKVGAAYFNWYEKGVAEGLRLTGLYEYYVESMGKERTGLLPQMVRMYFSYENSSLDYVKKAVLYKNIIDNKEQDPKTYDSYRAAIEKYMVDQLMAGRMNRELACIYQEFLTKSMLNTRMTENLSHALFTCEICCKDPNASAVAVVHRQLEEIQTVIFSKHTANVQIYTEDACIFIIDREGRWHTKGFDYTITRLLKGSDMFSMCRRIAPDSPGFLLYSCTEAQRSRDITQEKIRDFFGMLEFVDVKEDYKQQLRKEILEYYYDNLQDDTLYEHLHDMDLEVFAAVDKAKTVELLVREGMCKEAFLLVSRFGPEEIPLGVLVRLCSRRILEQGPEEDEMLLYLCHYCFCHGKYDEAILSYLLSGYDGPMETMKTLWKAGKNFDLDTMALEEKILIMLAFERTGMEETEPIFESYRRKYGKKMLLAAYLNLMSYQYFVKGMDVQKPVFDEIERRMNASESVDPACRLAYLRYRTECGEASEKQLILMSQILQECGDKHMCFGFFEKLPVSLMRTLQLMDRSIIEYRTDPKAIVMLTYTLENQEEGTSVEHTEMLHNVYEGIFEKDFTLFYGEKMVCMIHEEKDGKKTQSGPFTLLPRTEVPEDNDMQSRYGMLNEMCRAFVQKKETEFKAQAEEYLKKESLAEHFLPVR</sequence>
<gene>
    <name evidence="3" type="ORF">LKD42_09590</name>
</gene>
<dbReference type="InterPro" id="IPR043774">
    <property type="entry name" value="DUF5717_C"/>
</dbReference>
<protein>
    <submittedName>
        <fullName evidence="3">DUF5717 family protein</fullName>
    </submittedName>
</protein>
<comment type="caution">
    <text evidence="3">The sequence shown here is derived from an EMBL/GenBank/DDBJ whole genome shotgun (WGS) entry which is preliminary data.</text>
</comment>
<dbReference type="EMBL" id="JAJEQE010000032">
    <property type="protein sequence ID" value="MCC2149504.1"/>
    <property type="molecule type" value="Genomic_DNA"/>
</dbReference>
<dbReference type="Pfam" id="PF18984">
    <property type="entry name" value="DUF5717_N"/>
    <property type="match status" value="1"/>
</dbReference>
<proteinExistence type="predicted"/>
<keyword evidence="4" id="KW-1185">Reference proteome</keyword>